<dbReference type="PROSITE" id="PS50850">
    <property type="entry name" value="MFS"/>
    <property type="match status" value="1"/>
</dbReference>
<feature type="region of interest" description="Disordered" evidence="6">
    <location>
        <begin position="1"/>
        <end position="23"/>
    </location>
</feature>
<dbReference type="Gene3D" id="1.20.1250.20">
    <property type="entry name" value="MFS general substrate transporter like domains"/>
    <property type="match status" value="2"/>
</dbReference>
<dbReference type="SUPFAM" id="SSF103473">
    <property type="entry name" value="MFS general substrate transporter"/>
    <property type="match status" value="1"/>
</dbReference>
<feature type="compositionally biased region" description="Basic and acidic residues" evidence="6">
    <location>
        <begin position="8"/>
        <end position="23"/>
    </location>
</feature>
<evidence type="ECO:0000256" key="1">
    <source>
        <dbReference type="ARBA" id="ARBA00004141"/>
    </source>
</evidence>
<feature type="transmembrane region" description="Helical" evidence="7">
    <location>
        <begin position="160"/>
        <end position="180"/>
    </location>
</feature>
<keyword evidence="3 7" id="KW-0812">Transmembrane</keyword>
<feature type="transmembrane region" description="Helical" evidence="7">
    <location>
        <begin position="383"/>
        <end position="404"/>
    </location>
</feature>
<keyword evidence="10" id="KW-1185">Reference proteome</keyword>
<feature type="transmembrane region" description="Helical" evidence="7">
    <location>
        <begin position="445"/>
        <end position="466"/>
    </location>
</feature>
<dbReference type="GO" id="GO:0016020">
    <property type="term" value="C:membrane"/>
    <property type="evidence" value="ECO:0007669"/>
    <property type="project" value="UniProtKB-SubCell"/>
</dbReference>
<dbReference type="PANTHER" id="PTHR43791">
    <property type="entry name" value="PERMEASE-RELATED"/>
    <property type="match status" value="1"/>
</dbReference>
<dbReference type="Proteomes" id="UP000770015">
    <property type="component" value="Unassembled WGS sequence"/>
</dbReference>
<feature type="transmembrane region" description="Helical" evidence="7">
    <location>
        <begin position="126"/>
        <end position="148"/>
    </location>
</feature>
<dbReference type="AlphaFoldDB" id="A0A9P9AA59"/>
<feature type="transmembrane region" description="Helical" evidence="7">
    <location>
        <begin position="94"/>
        <end position="114"/>
    </location>
</feature>
<dbReference type="Pfam" id="PF07690">
    <property type="entry name" value="MFS_1"/>
    <property type="match status" value="1"/>
</dbReference>
<keyword evidence="4 7" id="KW-1133">Transmembrane helix</keyword>
<reference evidence="9" key="1">
    <citation type="journal article" date="2021" name="Nat. Commun.">
        <title>Genetic determinants of endophytism in the Arabidopsis root mycobiome.</title>
        <authorList>
            <person name="Mesny F."/>
            <person name="Miyauchi S."/>
            <person name="Thiergart T."/>
            <person name="Pickel B."/>
            <person name="Atanasova L."/>
            <person name="Karlsson M."/>
            <person name="Huettel B."/>
            <person name="Barry K.W."/>
            <person name="Haridas S."/>
            <person name="Chen C."/>
            <person name="Bauer D."/>
            <person name="Andreopoulos W."/>
            <person name="Pangilinan J."/>
            <person name="LaButti K."/>
            <person name="Riley R."/>
            <person name="Lipzen A."/>
            <person name="Clum A."/>
            <person name="Drula E."/>
            <person name="Henrissat B."/>
            <person name="Kohler A."/>
            <person name="Grigoriev I.V."/>
            <person name="Martin F.M."/>
            <person name="Hacquard S."/>
        </authorList>
    </citation>
    <scope>NUCLEOTIDE SEQUENCE</scope>
    <source>
        <strain evidence="9">MPI-SDFR-AT-0117</strain>
    </source>
</reference>
<dbReference type="PANTHER" id="PTHR43791:SF12">
    <property type="entry name" value="MAJOR FACILITATOR SUPERFAMILY (MFS) PROFILE DOMAIN-CONTAINING PROTEIN"/>
    <property type="match status" value="1"/>
</dbReference>
<evidence type="ECO:0000256" key="4">
    <source>
        <dbReference type="ARBA" id="ARBA00022989"/>
    </source>
</evidence>
<evidence type="ECO:0000259" key="8">
    <source>
        <dbReference type="PROSITE" id="PS50850"/>
    </source>
</evidence>
<gene>
    <name evidence="9" type="ORF">F5X68DRAFT_254629</name>
</gene>
<feature type="transmembrane region" description="Helical" evidence="7">
    <location>
        <begin position="192"/>
        <end position="212"/>
    </location>
</feature>
<evidence type="ECO:0000256" key="5">
    <source>
        <dbReference type="ARBA" id="ARBA00023136"/>
    </source>
</evidence>
<evidence type="ECO:0000313" key="10">
    <source>
        <dbReference type="Proteomes" id="UP000770015"/>
    </source>
</evidence>
<feature type="transmembrane region" description="Helical" evidence="7">
    <location>
        <begin position="359"/>
        <end position="377"/>
    </location>
</feature>
<proteinExistence type="predicted"/>
<protein>
    <submittedName>
        <fullName evidence="9">Major facilitator superfamily domain-containing protein</fullName>
    </submittedName>
</protein>
<evidence type="ECO:0000313" key="9">
    <source>
        <dbReference type="EMBL" id="KAH6689913.1"/>
    </source>
</evidence>
<feature type="transmembrane region" description="Helical" evidence="7">
    <location>
        <begin position="224"/>
        <end position="245"/>
    </location>
</feature>
<accession>A0A9P9AA59</accession>
<dbReference type="GO" id="GO:0022857">
    <property type="term" value="F:transmembrane transporter activity"/>
    <property type="evidence" value="ECO:0007669"/>
    <property type="project" value="InterPro"/>
</dbReference>
<comment type="caution">
    <text evidence="9">The sequence shown here is derived from an EMBL/GenBank/DDBJ whole genome shotgun (WGS) entry which is preliminary data.</text>
</comment>
<name>A0A9P9AA59_9PEZI</name>
<comment type="subcellular location">
    <subcellularLocation>
        <location evidence="1">Membrane</location>
        <topology evidence="1">Multi-pass membrane protein</topology>
    </subcellularLocation>
</comment>
<dbReference type="OrthoDB" id="2250022at2759"/>
<evidence type="ECO:0000256" key="7">
    <source>
        <dbReference type="SAM" id="Phobius"/>
    </source>
</evidence>
<evidence type="ECO:0000256" key="3">
    <source>
        <dbReference type="ARBA" id="ARBA00022692"/>
    </source>
</evidence>
<sequence>MATTTTHQDGRPRTPQDPEKADFAHEEKLKADGILEDDQVVPSGRRKKTDPVEISLVRKLDWIMMPTLWIMYWFNYLDRNAIAVARLDGMEKELGLTSTQYVTSVSILFVGYILGQIPSNMILTRVRPSLFMSGAMALWAVVSTLTGIAKDFKGLLLTRFFLGVTEAPFYPGALYMLAMFYPKQELATRISILYTANICGTAFAGLIAIGVFEMSGVAGLSGWRWLFILQGMITFVVAVASAWLLPDEPLNTRWLTEDERRLAHSRIAADTVRLKANTSTWTGLKEALKDPRLWVLIPMYHFHMAASNFKNFFPTIVETLGFSRNVTLALVCPPYLISGIVSIGWAVSSGYFNERVWHITITKAVAVLGFVLACSTLNVGARYFAMCLFACGVYASNSIIISWLSSTCGQTKEKKAISLAVANTIANLSPIYTPYLWPSSDEPRYVTAMASSAAFSFIACVLAWVLRWMLVKENRKIERDNSGNHLKFVY</sequence>
<feature type="domain" description="Major facilitator superfamily (MFS) profile" evidence="8">
    <location>
        <begin position="64"/>
        <end position="475"/>
    </location>
</feature>
<evidence type="ECO:0000256" key="2">
    <source>
        <dbReference type="ARBA" id="ARBA00022448"/>
    </source>
</evidence>
<dbReference type="InterPro" id="IPR011701">
    <property type="entry name" value="MFS"/>
</dbReference>
<organism evidence="9 10">
    <name type="scientific">Plectosphaerella plurivora</name>
    <dbReference type="NCBI Taxonomy" id="936078"/>
    <lineage>
        <taxon>Eukaryota</taxon>
        <taxon>Fungi</taxon>
        <taxon>Dikarya</taxon>
        <taxon>Ascomycota</taxon>
        <taxon>Pezizomycotina</taxon>
        <taxon>Sordariomycetes</taxon>
        <taxon>Hypocreomycetidae</taxon>
        <taxon>Glomerellales</taxon>
        <taxon>Plectosphaerellaceae</taxon>
        <taxon>Plectosphaerella</taxon>
    </lineage>
</organism>
<keyword evidence="5 7" id="KW-0472">Membrane</keyword>
<dbReference type="InterPro" id="IPR020846">
    <property type="entry name" value="MFS_dom"/>
</dbReference>
<dbReference type="FunFam" id="1.20.1250.20:FF:000057">
    <property type="entry name" value="MFS general substrate transporter"/>
    <property type="match status" value="1"/>
</dbReference>
<dbReference type="FunFam" id="1.20.1250.20:FF:000013">
    <property type="entry name" value="MFS general substrate transporter"/>
    <property type="match status" value="1"/>
</dbReference>
<evidence type="ECO:0000256" key="6">
    <source>
        <dbReference type="SAM" id="MobiDB-lite"/>
    </source>
</evidence>
<dbReference type="InterPro" id="IPR036259">
    <property type="entry name" value="MFS_trans_sf"/>
</dbReference>
<keyword evidence="2" id="KW-0813">Transport</keyword>
<feature type="transmembrane region" description="Helical" evidence="7">
    <location>
        <begin position="56"/>
        <end position="74"/>
    </location>
</feature>
<feature type="transmembrane region" description="Helical" evidence="7">
    <location>
        <begin position="325"/>
        <end position="347"/>
    </location>
</feature>
<dbReference type="EMBL" id="JAGSXJ010000007">
    <property type="protein sequence ID" value="KAH6689913.1"/>
    <property type="molecule type" value="Genomic_DNA"/>
</dbReference>